<sequence>MRGHQKERILLLSYLSTEERIPAKHPLRQDTVLAYEALKRLDKTLDELYACSGRPSIPSE</sequence>
<comment type="caution">
    <text evidence="1">The sequence shown here is derived from an EMBL/GenBank/DDBJ whole genome shotgun (WGS) entry which is preliminary data.</text>
</comment>
<name>A0A0G2IW42_9SYNE</name>
<protein>
    <submittedName>
        <fullName evidence="1">Uncharacterized protein</fullName>
    </submittedName>
</protein>
<dbReference type="EMBL" id="JXQG01000035">
    <property type="protein sequence ID" value="KKZ11907.1"/>
    <property type="molecule type" value="Genomic_DNA"/>
</dbReference>
<organism evidence="1 2">
    <name type="scientific">Candidatus Synechococcus spongiarum SP3</name>
    <dbReference type="NCBI Taxonomy" id="1604020"/>
    <lineage>
        <taxon>Bacteria</taxon>
        <taxon>Bacillati</taxon>
        <taxon>Cyanobacteriota</taxon>
        <taxon>Cyanophyceae</taxon>
        <taxon>Synechococcales</taxon>
        <taxon>Synechococcaceae</taxon>
        <taxon>Synechococcus</taxon>
    </lineage>
</organism>
<accession>A0A0G2IW42</accession>
<dbReference type="Proteomes" id="UP000035067">
    <property type="component" value="Unassembled WGS sequence"/>
</dbReference>
<reference evidence="1 2" key="1">
    <citation type="submission" date="2015-01" db="EMBL/GenBank/DDBJ databases">
        <title>Lifestyle Evolution in Cyanobacterial Symbionts of Sponges.</title>
        <authorList>
            <person name="Burgsdorf I."/>
            <person name="Slaby B.M."/>
            <person name="Handley K.M."/>
            <person name="Haber M."/>
            <person name="Blom J."/>
            <person name="Marshall C.W."/>
            <person name="Gilbert J.A."/>
            <person name="Hentschel U."/>
            <person name="Steindler L."/>
        </authorList>
    </citation>
    <scope>NUCLEOTIDE SEQUENCE [LARGE SCALE GENOMIC DNA]</scope>
    <source>
        <strain evidence="1">SP3</strain>
    </source>
</reference>
<proteinExistence type="predicted"/>
<dbReference type="PATRIC" id="fig|1604020.3.peg.991"/>
<dbReference type="AlphaFoldDB" id="A0A0G2IW42"/>
<evidence type="ECO:0000313" key="1">
    <source>
        <dbReference type="EMBL" id="KKZ11907.1"/>
    </source>
</evidence>
<evidence type="ECO:0000313" key="2">
    <source>
        <dbReference type="Proteomes" id="UP000035067"/>
    </source>
</evidence>
<gene>
    <name evidence="1" type="ORF">TE42_06485</name>
</gene>